<dbReference type="Pfam" id="PF20209">
    <property type="entry name" value="DUF6570"/>
    <property type="match status" value="1"/>
</dbReference>
<dbReference type="AlphaFoldDB" id="M1W5Z2"/>
<dbReference type="InterPro" id="IPR046700">
    <property type="entry name" value="DUF6570"/>
</dbReference>
<feature type="domain" description="DUF6570" evidence="2">
    <location>
        <begin position="301"/>
        <end position="357"/>
    </location>
</feature>
<comment type="caution">
    <text evidence="3">The sequence shown here is derived from an EMBL/GenBank/DDBJ whole genome shotgun (WGS) entry which is preliminary data.</text>
</comment>
<dbReference type="OrthoDB" id="432234at2759"/>
<dbReference type="EMBL" id="CAGA01000086">
    <property type="protein sequence ID" value="CCE34371.1"/>
    <property type="molecule type" value="Genomic_DNA"/>
</dbReference>
<evidence type="ECO:0000256" key="1">
    <source>
        <dbReference type="SAM" id="MobiDB-lite"/>
    </source>
</evidence>
<proteinExistence type="predicted"/>
<dbReference type="VEuPathDB" id="FungiDB:CPUR_08303"/>
<reference evidence="3 4" key="1">
    <citation type="journal article" date="2013" name="PLoS Genet.">
        <title>Plant-symbiotic fungi as chemical engineers: Multi-genome analysis of the Clavicipitaceae reveals dynamics of alkaloid loci.</title>
        <authorList>
            <person name="Schardl C.L."/>
            <person name="Young C.A."/>
            <person name="Hesse U."/>
            <person name="Amyotte S.G."/>
            <person name="Andreeva K."/>
            <person name="Calie P.J."/>
            <person name="Fleetwood D.J."/>
            <person name="Haws D.C."/>
            <person name="Moore N."/>
            <person name="Oeser B."/>
            <person name="Panaccione D.G."/>
            <person name="Schweri K.K."/>
            <person name="Voisey C.R."/>
            <person name="Farman M.L."/>
            <person name="Jaromczyk J.W."/>
            <person name="Roe B.A."/>
            <person name="O'Sullivan D.M."/>
            <person name="Scott B."/>
            <person name="Tudzynski P."/>
            <person name="An Z."/>
            <person name="Arnaoudova E.G."/>
            <person name="Bullock C.T."/>
            <person name="Charlton N.D."/>
            <person name="Chen L."/>
            <person name="Cox M."/>
            <person name="Dinkins R.D."/>
            <person name="Florea S."/>
            <person name="Glenn A.E."/>
            <person name="Gordon A."/>
            <person name="Gueldener U."/>
            <person name="Harris D.R."/>
            <person name="Hollin W."/>
            <person name="Jaromczyk J."/>
            <person name="Johnson R.D."/>
            <person name="Khan A.K."/>
            <person name="Leistner E."/>
            <person name="Leuchtmann A."/>
            <person name="Li C."/>
            <person name="Liu J."/>
            <person name="Liu J."/>
            <person name="Liu M."/>
            <person name="Mace W."/>
            <person name="Machado C."/>
            <person name="Nagabhyru P."/>
            <person name="Pan J."/>
            <person name="Schmid J."/>
            <person name="Sugawara K."/>
            <person name="Steiner U."/>
            <person name="Takach J.E."/>
            <person name="Tanaka E."/>
            <person name="Webb J.S."/>
            <person name="Wilson E.V."/>
            <person name="Wiseman J.L."/>
            <person name="Yoshida R."/>
            <person name="Zeng Z."/>
        </authorList>
    </citation>
    <scope>NUCLEOTIDE SEQUENCE [LARGE SCALE GENOMIC DNA]</scope>
    <source>
        <strain evidence="3 4">20.1</strain>
    </source>
</reference>
<accession>M1W5Z2</accession>
<name>M1W5Z2_CLAP2</name>
<evidence type="ECO:0000259" key="2">
    <source>
        <dbReference type="Pfam" id="PF20209"/>
    </source>
</evidence>
<keyword evidence="4" id="KW-1185">Reference proteome</keyword>
<evidence type="ECO:0000313" key="3">
    <source>
        <dbReference type="EMBL" id="CCE34371.1"/>
    </source>
</evidence>
<feature type="region of interest" description="Disordered" evidence="1">
    <location>
        <begin position="62"/>
        <end position="101"/>
    </location>
</feature>
<feature type="region of interest" description="Disordered" evidence="1">
    <location>
        <begin position="1"/>
        <end position="30"/>
    </location>
</feature>
<dbReference type="HOGENOM" id="CLU_560201_0_0_1"/>
<evidence type="ECO:0000313" key="4">
    <source>
        <dbReference type="Proteomes" id="UP000016801"/>
    </source>
</evidence>
<sequence length="487" mass="55039">MSNKAGPSKRRRLLPATELEDTASEGGTRQCSKCSHILPISHFASARRPSGHTKTCERCRNYDRKVPRQRKNPENIRGRSEYKRLASETPSQQERRRRTVRRIAPRPVSFVCYECQIPRPFPGARSTRDGVCYYCTLSSPTPLERQVKWCSRGEHAPTRDSFLHREIEYESCLEHEEHLPPSTSVPEPDTYHDTSPNSGIPPNRGHSRPVDTFSAATLAKRRRLPALSKSDYGLLTVKNRIPLPTRPKRQNTKLVGAGLVGAIEVESPFQECLRCSRPSISRLKLNGPGICQTCRADEGPEVPRFFSENNLDPGGIPTHLEQLTDIEEILIARVQTTGNVFQVRGGQFQYRGHVAPNRYRQTHADVTDPRTTLPTYVLIYFPNYTGSTLPYDIPGSPMPSKVVPIFPCCRDRTQNTTRTSTDNRWRKQFLTWSHDIRPNVTRALEVRRLDKARSSADSPPSRGALYATNAESTNVPSSYVLYGDVYG</sequence>
<feature type="compositionally biased region" description="Basic and acidic residues" evidence="1">
    <location>
        <begin position="62"/>
        <end position="86"/>
    </location>
</feature>
<protein>
    <recommendedName>
        <fullName evidence="2">DUF6570 domain-containing protein</fullName>
    </recommendedName>
</protein>
<gene>
    <name evidence="3" type="ORF">CPUR_08303</name>
</gene>
<organism evidence="3 4">
    <name type="scientific">Claviceps purpurea (strain 20.1)</name>
    <name type="common">Ergot fungus</name>
    <name type="synonym">Sphacelia segetum</name>
    <dbReference type="NCBI Taxonomy" id="1111077"/>
    <lineage>
        <taxon>Eukaryota</taxon>
        <taxon>Fungi</taxon>
        <taxon>Dikarya</taxon>
        <taxon>Ascomycota</taxon>
        <taxon>Pezizomycotina</taxon>
        <taxon>Sordariomycetes</taxon>
        <taxon>Hypocreomycetidae</taxon>
        <taxon>Hypocreales</taxon>
        <taxon>Clavicipitaceae</taxon>
        <taxon>Claviceps</taxon>
    </lineage>
</organism>
<dbReference type="Proteomes" id="UP000016801">
    <property type="component" value="Unassembled WGS sequence"/>
</dbReference>
<feature type="region of interest" description="Disordered" evidence="1">
    <location>
        <begin position="174"/>
        <end position="210"/>
    </location>
</feature>